<dbReference type="Pfam" id="PF03352">
    <property type="entry name" value="Adenine_glyco"/>
    <property type="match status" value="1"/>
</dbReference>
<dbReference type="PANTHER" id="PTHR30037:SF4">
    <property type="entry name" value="DNA-3-METHYLADENINE GLYCOSYLASE I"/>
    <property type="match status" value="1"/>
</dbReference>
<dbReference type="Gene3D" id="1.10.340.30">
    <property type="entry name" value="Hypothetical protein, domain 2"/>
    <property type="match status" value="1"/>
</dbReference>
<dbReference type="EC" id="3.2.2.20" evidence="2"/>
<dbReference type="PANTHER" id="PTHR30037">
    <property type="entry name" value="DNA-3-METHYLADENINE GLYCOSYLASE 1"/>
    <property type="match status" value="1"/>
</dbReference>
<dbReference type="InterPro" id="IPR052891">
    <property type="entry name" value="DNA-3mA_glycosylase"/>
</dbReference>
<comment type="caution">
    <text evidence="2">The sequence shown here is derived from an EMBL/GenBank/DDBJ whole genome shotgun (WGS) entry which is preliminary data.</text>
</comment>
<keyword evidence="2" id="KW-0326">Glycosidase</keyword>
<reference evidence="2 3" key="1">
    <citation type="submission" date="2014-06" db="EMBL/GenBank/DDBJ databases">
        <title>Genetic determinant of reutericyclin biosynthesis of Lactobacillus reuteri.</title>
        <authorList>
            <person name="Lin X."/>
            <person name="Duar R."/>
            <person name="Walter J."/>
            <person name="Gaenzle M."/>
        </authorList>
    </citation>
    <scope>NUCLEOTIDE SEQUENCE [LARGE SCALE GENOMIC DNA]</scope>
    <source>
        <strain evidence="2 3">LTH2584</strain>
    </source>
</reference>
<accession>A0A073JMX5</accession>
<proteinExistence type="predicted"/>
<dbReference type="InterPro" id="IPR011257">
    <property type="entry name" value="DNA_glycosylase"/>
</dbReference>
<dbReference type="GO" id="GO:0006284">
    <property type="term" value="P:base-excision repair"/>
    <property type="evidence" value="ECO:0007669"/>
    <property type="project" value="InterPro"/>
</dbReference>
<dbReference type="SUPFAM" id="SSF48150">
    <property type="entry name" value="DNA-glycosylase"/>
    <property type="match status" value="1"/>
</dbReference>
<dbReference type="Proteomes" id="UP000027731">
    <property type="component" value="Unassembled WGS sequence"/>
</dbReference>
<name>A0A073JMX5_LIMRT</name>
<gene>
    <name evidence="2" type="ORF">LR3_01160</name>
</gene>
<keyword evidence="2" id="KW-0378">Hydrolase</keyword>
<protein>
    <submittedName>
        <fullName evidence="2">3-methyladenine DNA glycosylase</fullName>
        <ecNumber evidence="2">3.2.2.20</ecNumber>
    </submittedName>
</protein>
<sequence>MTLKRPQWANATPEMQDYYDHYWGFPVHDDQQLFAMLSLELFQAGLTWQTIWRRREAFNRAFTNFKIEKVASFTDEDINRLCEDETIIRNRLKILAVINNAQVILKLRKTGKTFDNYVWHFVDDQPQDLGLTTDVELAPKTPASEEIAKQMRKDGFKFVGPTIIYSFMTAVGMVNARLK</sequence>
<keyword evidence="1" id="KW-1133">Transmembrane helix</keyword>
<dbReference type="EMBL" id="JOSX01000020">
    <property type="protein sequence ID" value="KEK14469.1"/>
    <property type="molecule type" value="Genomic_DNA"/>
</dbReference>
<keyword evidence="1" id="KW-0812">Transmembrane</keyword>
<organism evidence="2 3">
    <name type="scientific">Limosilactobacillus reuteri</name>
    <name type="common">Lactobacillus reuteri</name>
    <dbReference type="NCBI Taxonomy" id="1598"/>
    <lineage>
        <taxon>Bacteria</taxon>
        <taxon>Bacillati</taxon>
        <taxon>Bacillota</taxon>
        <taxon>Bacilli</taxon>
        <taxon>Lactobacillales</taxon>
        <taxon>Lactobacillaceae</taxon>
        <taxon>Limosilactobacillus</taxon>
    </lineage>
</organism>
<dbReference type="AlphaFoldDB" id="A0A073JMX5"/>
<keyword evidence="1" id="KW-0472">Membrane</keyword>
<dbReference type="InterPro" id="IPR005019">
    <property type="entry name" value="Adenine_glyco"/>
</dbReference>
<evidence type="ECO:0000313" key="2">
    <source>
        <dbReference type="EMBL" id="KEK14469.1"/>
    </source>
</evidence>
<evidence type="ECO:0000313" key="3">
    <source>
        <dbReference type="Proteomes" id="UP000027731"/>
    </source>
</evidence>
<feature type="transmembrane region" description="Helical" evidence="1">
    <location>
        <begin position="158"/>
        <end position="178"/>
    </location>
</feature>
<evidence type="ECO:0000256" key="1">
    <source>
        <dbReference type="SAM" id="Phobius"/>
    </source>
</evidence>
<dbReference type="GO" id="GO:0008725">
    <property type="term" value="F:DNA-3-methyladenine glycosylase activity"/>
    <property type="evidence" value="ECO:0007669"/>
    <property type="project" value="UniProtKB-EC"/>
</dbReference>
<dbReference type="PATRIC" id="fig|1598.90.peg.1566"/>